<dbReference type="InterPro" id="IPR048328">
    <property type="entry name" value="Dyp_perox_C"/>
</dbReference>
<dbReference type="SUPFAM" id="SSF54909">
    <property type="entry name" value="Dimeric alpha+beta barrel"/>
    <property type="match status" value="1"/>
</dbReference>
<comment type="similarity">
    <text evidence="6">Belongs to the DyP-type peroxidase family.</text>
</comment>
<evidence type="ECO:0000256" key="2">
    <source>
        <dbReference type="ARBA" id="ARBA00022559"/>
    </source>
</evidence>
<keyword evidence="8" id="KW-1185">Reference proteome</keyword>
<dbReference type="EMBL" id="CAIIXF020000005">
    <property type="protein sequence ID" value="CAH1783675.1"/>
    <property type="molecule type" value="Genomic_DNA"/>
</dbReference>
<dbReference type="GO" id="GO:0004601">
    <property type="term" value="F:peroxidase activity"/>
    <property type="evidence" value="ECO:0007669"/>
    <property type="project" value="UniProtKB-KW"/>
</dbReference>
<comment type="caution">
    <text evidence="7">The sequence shown here is derived from an EMBL/GenBank/DDBJ whole genome shotgun (WGS) entry which is preliminary data.</text>
</comment>
<dbReference type="Pfam" id="PF04261">
    <property type="entry name" value="Dyp_perox_N"/>
    <property type="match status" value="1"/>
</dbReference>
<dbReference type="OrthoDB" id="76259at2759"/>
<dbReference type="Proteomes" id="UP000749559">
    <property type="component" value="Unassembled WGS sequence"/>
</dbReference>
<dbReference type="AlphaFoldDB" id="A0A8J1T7V8"/>
<dbReference type="PANTHER" id="PTHR30521">
    <property type="entry name" value="DEFERROCHELATASE/PEROXIDASE"/>
    <property type="match status" value="1"/>
</dbReference>
<evidence type="ECO:0000256" key="5">
    <source>
        <dbReference type="ARBA" id="ARBA00023004"/>
    </source>
</evidence>
<evidence type="ECO:0000313" key="7">
    <source>
        <dbReference type="EMBL" id="CAH1783675.1"/>
    </source>
</evidence>
<proteinExistence type="inferred from homology"/>
<dbReference type="NCBIfam" id="TIGR01413">
    <property type="entry name" value="Dyp_perox_fam"/>
    <property type="match status" value="1"/>
</dbReference>
<dbReference type="InterPro" id="IPR006314">
    <property type="entry name" value="Dyp_peroxidase"/>
</dbReference>
<evidence type="ECO:0000256" key="6">
    <source>
        <dbReference type="ARBA" id="ARBA00025737"/>
    </source>
</evidence>
<keyword evidence="5" id="KW-0408">Iron</keyword>
<gene>
    <name evidence="7" type="ORF">OFUS_LOCUS9996</name>
</gene>
<evidence type="ECO:0000256" key="3">
    <source>
        <dbReference type="ARBA" id="ARBA00022723"/>
    </source>
</evidence>
<dbReference type="GO" id="GO:0046872">
    <property type="term" value="F:metal ion binding"/>
    <property type="evidence" value="ECO:0007669"/>
    <property type="project" value="UniProtKB-KW"/>
</dbReference>
<dbReference type="GO" id="GO:0005829">
    <property type="term" value="C:cytosol"/>
    <property type="evidence" value="ECO:0007669"/>
    <property type="project" value="TreeGrafter"/>
</dbReference>
<dbReference type="Pfam" id="PF20628">
    <property type="entry name" value="Dyp_perox_C"/>
    <property type="match status" value="1"/>
</dbReference>
<keyword evidence="3" id="KW-0479">Metal-binding</keyword>
<reference evidence="7" key="1">
    <citation type="submission" date="2022-03" db="EMBL/GenBank/DDBJ databases">
        <authorList>
            <person name="Martin C."/>
        </authorList>
    </citation>
    <scope>NUCLEOTIDE SEQUENCE</scope>
</reference>
<accession>A0A8J1T7V8</accession>
<dbReference type="GO" id="GO:0020037">
    <property type="term" value="F:heme binding"/>
    <property type="evidence" value="ECO:0007669"/>
    <property type="project" value="InterPro"/>
</dbReference>
<comment type="cofactor">
    <cofactor evidence="1">
        <name>heme b</name>
        <dbReference type="ChEBI" id="CHEBI:60344"/>
    </cofactor>
</comment>
<evidence type="ECO:0000256" key="4">
    <source>
        <dbReference type="ARBA" id="ARBA00023002"/>
    </source>
</evidence>
<keyword evidence="4" id="KW-0560">Oxidoreductase</keyword>
<sequence length="378" mass="41518">MASMRSGTRLFRFINSSRVGVRNLSKKQAGTGYAAFRPVLLGGIAIGTGSYLAYEAYKNKSELMAPLKVAHAATPAEPQPSVVSQTKSHALYLWINLKPSADVKACAKVAAKLQDMVNAVTPPKDADDDTEIWAGVGFGPNFYAQVAGKTKKNYNYPHRKGALGDMPSSGGDIFVHAKSDSNSKLFELAHKFVTSLPKDSVDNHEDIYSWVYKNGRDLSGFIDGTENPADDEHRTTVAVEPETGGSYVITQKWVHNLNVINSEKDKTLESWVGRRKEDSIELSRKSISSHVARMTGGNNFEQKKVFEIVRQSMPFGTVSDKAGLFFIGYAASPEQHEYMLDRMVGAGGDGHSDDIMRLSECVKGTYWYFPGSGELKKL</sequence>
<keyword evidence="2" id="KW-0575">Peroxidase</keyword>
<dbReference type="InterPro" id="IPR011008">
    <property type="entry name" value="Dimeric_a/b-barrel"/>
</dbReference>
<evidence type="ECO:0000313" key="8">
    <source>
        <dbReference type="Proteomes" id="UP000749559"/>
    </source>
</evidence>
<evidence type="ECO:0000256" key="1">
    <source>
        <dbReference type="ARBA" id="ARBA00001970"/>
    </source>
</evidence>
<dbReference type="PROSITE" id="PS51404">
    <property type="entry name" value="DYP_PEROXIDASE"/>
    <property type="match status" value="1"/>
</dbReference>
<dbReference type="PANTHER" id="PTHR30521:SF0">
    <property type="entry name" value="DYP-TYPE PEROXIDASE FAMILY PROTEIN"/>
    <property type="match status" value="1"/>
</dbReference>
<dbReference type="InterPro" id="IPR048327">
    <property type="entry name" value="Dyp_perox_N"/>
</dbReference>
<organism evidence="7 8">
    <name type="scientific">Owenia fusiformis</name>
    <name type="common">Polychaete worm</name>
    <dbReference type="NCBI Taxonomy" id="6347"/>
    <lineage>
        <taxon>Eukaryota</taxon>
        <taxon>Metazoa</taxon>
        <taxon>Spiralia</taxon>
        <taxon>Lophotrochozoa</taxon>
        <taxon>Annelida</taxon>
        <taxon>Polychaeta</taxon>
        <taxon>Sedentaria</taxon>
        <taxon>Canalipalpata</taxon>
        <taxon>Sabellida</taxon>
        <taxon>Oweniida</taxon>
        <taxon>Oweniidae</taxon>
        <taxon>Owenia</taxon>
    </lineage>
</organism>
<protein>
    <submittedName>
        <fullName evidence="7">Uncharacterized protein</fullName>
    </submittedName>
</protein>
<name>A0A8J1T7V8_OWEFU</name>